<gene>
    <name evidence="1" type="ORF">SAMN06297468_1034</name>
</gene>
<dbReference type="Proteomes" id="UP000194420">
    <property type="component" value="Unassembled WGS sequence"/>
</dbReference>
<evidence type="ECO:0000313" key="1">
    <source>
        <dbReference type="EMBL" id="SMQ64519.1"/>
    </source>
</evidence>
<accession>A0A1Y6EQG2</accession>
<organism evidence="1 2">
    <name type="scientific">Altererythrobacter xiamenensis</name>
    <dbReference type="NCBI Taxonomy" id="1316679"/>
    <lineage>
        <taxon>Bacteria</taxon>
        <taxon>Pseudomonadati</taxon>
        <taxon>Pseudomonadota</taxon>
        <taxon>Alphaproteobacteria</taxon>
        <taxon>Sphingomonadales</taxon>
        <taxon>Erythrobacteraceae</taxon>
        <taxon>Altererythrobacter</taxon>
    </lineage>
</organism>
<proteinExistence type="predicted"/>
<sequence length="287" mass="29802">MTARKPIVMGGIAALLGAGTLAALFPPLRDAGPIAREDAAGFDQARALFASYLATGEAEAHLLRSAGFEAADVPEAPGATLLVEPEGDCAGRGTYWLREAGAPIALTAPHRGSDRHTGALAAALFMETGARGAGWNSAPRRASETCANALDLAREEKHPFTAFASAFAAEHPHGLVVQLHGFDGDRRESLPASEAAMILSDGTSAPSDRLLDLADCLSLAFAPREVLVYPHQTGELGALTNAQGRLLRAEGFGGFVHLEISADMREALVADDALRDKLGECLVGASA</sequence>
<name>A0A1Y6EQG2_9SPHN</name>
<dbReference type="OrthoDB" id="5519458at2"/>
<protein>
    <submittedName>
        <fullName evidence="1">Uncharacterized protein</fullName>
    </submittedName>
</protein>
<reference evidence="2" key="1">
    <citation type="submission" date="2017-04" db="EMBL/GenBank/DDBJ databases">
        <authorList>
            <person name="Varghese N."/>
            <person name="Submissions S."/>
        </authorList>
    </citation>
    <scope>NUCLEOTIDE SEQUENCE [LARGE SCALE GENOMIC DNA]</scope>
</reference>
<dbReference type="RefSeq" id="WP_086436884.1">
    <property type="nucleotide sequence ID" value="NZ_FXWG01000001.1"/>
</dbReference>
<evidence type="ECO:0000313" key="2">
    <source>
        <dbReference type="Proteomes" id="UP000194420"/>
    </source>
</evidence>
<dbReference type="EMBL" id="FXWG01000001">
    <property type="protein sequence ID" value="SMQ64519.1"/>
    <property type="molecule type" value="Genomic_DNA"/>
</dbReference>
<dbReference type="AlphaFoldDB" id="A0A1Y6EQG2"/>
<keyword evidence="2" id="KW-1185">Reference proteome</keyword>